<dbReference type="InterPro" id="IPR039361">
    <property type="entry name" value="Cyclin"/>
</dbReference>
<reference evidence="6" key="1">
    <citation type="submission" date="2021-03" db="EMBL/GenBank/DDBJ databases">
        <title>Chromosome level genome of the anhydrobiotic midge Polypedilum vanderplanki.</title>
        <authorList>
            <person name="Yoshida Y."/>
            <person name="Kikawada T."/>
            <person name="Gusev O."/>
        </authorList>
    </citation>
    <scope>NUCLEOTIDE SEQUENCE</scope>
    <source>
        <strain evidence="6">NIAS01</strain>
        <tissue evidence="6">Whole body or cell culture</tissue>
    </source>
</reference>
<comment type="caution">
    <text evidence="6">The sequence shown here is derived from an EMBL/GenBank/DDBJ whole genome shotgun (WGS) entry which is preliminary data.</text>
</comment>
<keyword evidence="7" id="KW-1185">Reference proteome</keyword>
<proteinExistence type="inferred from homology"/>
<feature type="region of interest" description="Disordered" evidence="3">
    <location>
        <begin position="329"/>
        <end position="373"/>
    </location>
</feature>
<dbReference type="SUPFAM" id="SSF47954">
    <property type="entry name" value="Cyclin-like"/>
    <property type="match status" value="1"/>
</dbReference>
<feature type="domain" description="Cyclin C-terminal" evidence="5">
    <location>
        <begin position="194"/>
        <end position="326"/>
    </location>
</feature>
<dbReference type="EMBL" id="JADBJN010000001">
    <property type="protein sequence ID" value="KAG5682908.1"/>
    <property type="molecule type" value="Genomic_DNA"/>
</dbReference>
<dbReference type="SMART" id="SM00385">
    <property type="entry name" value="CYCLIN"/>
    <property type="match status" value="1"/>
</dbReference>
<dbReference type="Gene3D" id="1.10.472.10">
    <property type="entry name" value="Cyclin-like"/>
    <property type="match status" value="2"/>
</dbReference>
<comment type="similarity">
    <text evidence="2">Belongs to the cyclin family.</text>
</comment>
<evidence type="ECO:0000313" key="7">
    <source>
        <dbReference type="Proteomes" id="UP001107558"/>
    </source>
</evidence>
<dbReference type="PANTHER" id="PTHR10177">
    <property type="entry name" value="CYCLINS"/>
    <property type="match status" value="1"/>
</dbReference>
<dbReference type="InterPro" id="IPR036915">
    <property type="entry name" value="Cyclin-like_sf"/>
</dbReference>
<evidence type="ECO:0000259" key="5">
    <source>
        <dbReference type="SMART" id="SM01332"/>
    </source>
</evidence>
<feature type="compositionally biased region" description="Polar residues" evidence="3">
    <location>
        <begin position="329"/>
        <end position="341"/>
    </location>
</feature>
<organism evidence="6 7">
    <name type="scientific">Polypedilum vanderplanki</name>
    <name type="common">Sleeping chironomid midge</name>
    <dbReference type="NCBI Taxonomy" id="319348"/>
    <lineage>
        <taxon>Eukaryota</taxon>
        <taxon>Metazoa</taxon>
        <taxon>Ecdysozoa</taxon>
        <taxon>Arthropoda</taxon>
        <taxon>Hexapoda</taxon>
        <taxon>Insecta</taxon>
        <taxon>Pterygota</taxon>
        <taxon>Neoptera</taxon>
        <taxon>Endopterygota</taxon>
        <taxon>Diptera</taxon>
        <taxon>Nematocera</taxon>
        <taxon>Chironomoidea</taxon>
        <taxon>Chironomidae</taxon>
        <taxon>Chironominae</taxon>
        <taxon>Polypedilum</taxon>
        <taxon>Polypedilum</taxon>
    </lineage>
</organism>
<accession>A0A9J6CLS2</accession>
<dbReference type="InterPro" id="IPR006671">
    <property type="entry name" value="Cyclin_N"/>
</dbReference>
<gene>
    <name evidence="6" type="ORF">PVAND_012226</name>
</gene>
<evidence type="ECO:0000256" key="2">
    <source>
        <dbReference type="RuleBase" id="RU000383"/>
    </source>
</evidence>
<dbReference type="Pfam" id="PF02984">
    <property type="entry name" value="Cyclin_C"/>
    <property type="match status" value="1"/>
</dbReference>
<dbReference type="Pfam" id="PF00134">
    <property type="entry name" value="Cyclin_N"/>
    <property type="match status" value="1"/>
</dbReference>
<protein>
    <submittedName>
        <fullName evidence="6">Uncharacterized protein</fullName>
    </submittedName>
</protein>
<dbReference type="FunFam" id="1.10.472.10:FF:000003">
    <property type="entry name" value="G1/S-specific cyclin-D2"/>
    <property type="match status" value="1"/>
</dbReference>
<evidence type="ECO:0000256" key="1">
    <source>
        <dbReference type="ARBA" id="ARBA00023127"/>
    </source>
</evidence>
<feature type="domain" description="Cyclin-like" evidence="4">
    <location>
        <begin position="99"/>
        <end position="185"/>
    </location>
</feature>
<sequence>MDLSCNETMINDENEYNLYVEYQSDEKPAASAMPQQQQQQLSNGISKLYFNACTDPTFLKDRCLKNLLTSQKRYKTPSCNYFNTIQKSLTPQMRKIVAEWVIELCEERECQEEVPILAINYMDRVLNKLPISKNNLQLLAATCTFLASKLREPSTHALMPDVLIFYTDNSITKRDLMDTELLVLGCLKWDVSCVTPLDFVDLIISRLPIINNYCRDIDPEKIRKHAQAFISLAVREHDFSIYSASNIAASSIAASLSGLNWHVKSRISIYDLVDKLAELSESDSKFIISCMNKMEQLFQEQRRNLLNMMMLAKQGLPPTVNKIESNMKQPLKEQNNSTSKQQPKRNQEAVSTTRKLNNDKKKKQKHDCEDVNF</sequence>
<evidence type="ECO:0000259" key="4">
    <source>
        <dbReference type="SMART" id="SM00385"/>
    </source>
</evidence>
<dbReference type="InterPro" id="IPR013763">
    <property type="entry name" value="Cyclin-like_dom"/>
</dbReference>
<evidence type="ECO:0000256" key="3">
    <source>
        <dbReference type="SAM" id="MobiDB-lite"/>
    </source>
</evidence>
<dbReference type="InterPro" id="IPR004367">
    <property type="entry name" value="Cyclin_C-dom"/>
</dbReference>
<dbReference type="SMART" id="SM01332">
    <property type="entry name" value="Cyclin_C"/>
    <property type="match status" value="1"/>
</dbReference>
<dbReference type="Proteomes" id="UP001107558">
    <property type="component" value="Chromosome 1"/>
</dbReference>
<evidence type="ECO:0000313" key="6">
    <source>
        <dbReference type="EMBL" id="KAG5682908.1"/>
    </source>
</evidence>
<dbReference type="AlphaFoldDB" id="A0A9J6CLS2"/>
<dbReference type="OrthoDB" id="306099at2759"/>
<keyword evidence="1 2" id="KW-0195">Cyclin</keyword>
<name>A0A9J6CLS2_POLVA</name>